<organism evidence="1 2">
    <name type="scientific">Natrialba taiwanensis DSM 12281</name>
    <dbReference type="NCBI Taxonomy" id="1230458"/>
    <lineage>
        <taxon>Archaea</taxon>
        <taxon>Methanobacteriati</taxon>
        <taxon>Methanobacteriota</taxon>
        <taxon>Stenosarchaea group</taxon>
        <taxon>Halobacteria</taxon>
        <taxon>Halobacteriales</taxon>
        <taxon>Natrialbaceae</taxon>
        <taxon>Natrialba</taxon>
    </lineage>
</organism>
<protein>
    <recommendedName>
        <fullName evidence="3">Small CPxCG-related zinc finger protein</fullName>
    </recommendedName>
</protein>
<dbReference type="AlphaFoldDB" id="M0A6T6"/>
<evidence type="ECO:0000313" key="1">
    <source>
        <dbReference type="EMBL" id="ELY93597.1"/>
    </source>
</evidence>
<dbReference type="OrthoDB" id="165365at2157"/>
<reference evidence="1 2" key="1">
    <citation type="journal article" date="2014" name="PLoS Genet.">
        <title>Phylogenetically driven sequencing of extremely halophilic archaea reveals strategies for static and dynamic osmo-response.</title>
        <authorList>
            <person name="Becker E.A."/>
            <person name="Seitzer P.M."/>
            <person name="Tritt A."/>
            <person name="Larsen D."/>
            <person name="Krusor M."/>
            <person name="Yao A.I."/>
            <person name="Wu D."/>
            <person name="Madern D."/>
            <person name="Eisen J.A."/>
            <person name="Darling A.E."/>
            <person name="Facciotti M.T."/>
        </authorList>
    </citation>
    <scope>NUCLEOTIDE SEQUENCE [LARGE SCALE GENOMIC DNA]</scope>
    <source>
        <strain evidence="1 2">DSM 12281</strain>
    </source>
</reference>
<accession>M0A6T6</accession>
<evidence type="ECO:0008006" key="3">
    <source>
        <dbReference type="Google" id="ProtNLM"/>
    </source>
</evidence>
<dbReference type="Proteomes" id="UP000011648">
    <property type="component" value="Unassembled WGS sequence"/>
</dbReference>
<sequence>MWPWSSRSRTATVTCLACGDSVSRSTAREYDKYGDRWDRTDKAFEHLCPDCHTDLCHHPRDELEDLLVELRAGEEETETFLEGYLAAVEDRYGRVEEES</sequence>
<comment type="caution">
    <text evidence="1">The sequence shown here is derived from an EMBL/GenBank/DDBJ whole genome shotgun (WGS) entry which is preliminary data.</text>
</comment>
<proteinExistence type="predicted"/>
<dbReference type="InterPro" id="IPR055984">
    <property type="entry name" value="DUF7562"/>
</dbReference>
<keyword evidence="2" id="KW-1185">Reference proteome</keyword>
<dbReference type="Pfam" id="PF24443">
    <property type="entry name" value="DUF7562"/>
    <property type="match status" value="1"/>
</dbReference>
<dbReference type="RefSeq" id="WP_006825199.1">
    <property type="nucleotide sequence ID" value="NZ_AOIL01000019.1"/>
</dbReference>
<gene>
    <name evidence="1" type="ORF">C484_06921</name>
</gene>
<name>M0A6T6_9EURY</name>
<dbReference type="EMBL" id="AOIL01000019">
    <property type="protein sequence ID" value="ELY93597.1"/>
    <property type="molecule type" value="Genomic_DNA"/>
</dbReference>
<evidence type="ECO:0000313" key="2">
    <source>
        <dbReference type="Proteomes" id="UP000011648"/>
    </source>
</evidence>
<dbReference type="PATRIC" id="fig|1230458.4.peg.1403"/>